<proteinExistence type="predicted"/>
<feature type="non-terminal residue" evidence="1">
    <location>
        <position position="1"/>
    </location>
</feature>
<comment type="caution">
    <text evidence="1">The sequence shown here is derived from an EMBL/GenBank/DDBJ whole genome shotgun (WGS) entry which is preliminary data.</text>
</comment>
<dbReference type="AlphaFoldDB" id="A0A409VZK5"/>
<gene>
    <name evidence="1" type="ORF">CVT26_007655</name>
</gene>
<dbReference type="EMBL" id="NHYE01005492">
    <property type="protein sequence ID" value="PPQ71688.1"/>
    <property type="molecule type" value="Genomic_DNA"/>
</dbReference>
<evidence type="ECO:0000313" key="2">
    <source>
        <dbReference type="Proteomes" id="UP000284706"/>
    </source>
</evidence>
<organism evidence="1 2">
    <name type="scientific">Gymnopilus dilepis</name>
    <dbReference type="NCBI Taxonomy" id="231916"/>
    <lineage>
        <taxon>Eukaryota</taxon>
        <taxon>Fungi</taxon>
        <taxon>Dikarya</taxon>
        <taxon>Basidiomycota</taxon>
        <taxon>Agaricomycotina</taxon>
        <taxon>Agaricomycetes</taxon>
        <taxon>Agaricomycetidae</taxon>
        <taxon>Agaricales</taxon>
        <taxon>Agaricineae</taxon>
        <taxon>Hymenogastraceae</taxon>
        <taxon>Gymnopilus</taxon>
    </lineage>
</organism>
<sequence length="166" mass="17787">PRAVDDQEAGVDKNFLVSWCIASDSGLTKSSSPASLYPHAPLFSNPNVTSQLVYGMPPLTLPPFPAVHGRFQPIPSKLALNDFQHDVLANMADSDVISTCGVHASIGSCSFPSTSLNGYPHQIRTSCTYLPLPPPKFDVHTKLGNSLQKERDACDDAALASSARCY</sequence>
<protein>
    <submittedName>
        <fullName evidence="1">Uncharacterized protein</fullName>
    </submittedName>
</protein>
<dbReference type="InParanoid" id="A0A409VZK5"/>
<dbReference type="Proteomes" id="UP000284706">
    <property type="component" value="Unassembled WGS sequence"/>
</dbReference>
<name>A0A409VZK5_9AGAR</name>
<reference evidence="1 2" key="1">
    <citation type="journal article" date="2018" name="Evol. Lett.">
        <title>Horizontal gene cluster transfer increased hallucinogenic mushroom diversity.</title>
        <authorList>
            <person name="Reynolds H.T."/>
            <person name="Vijayakumar V."/>
            <person name="Gluck-Thaler E."/>
            <person name="Korotkin H.B."/>
            <person name="Matheny P.B."/>
            <person name="Slot J.C."/>
        </authorList>
    </citation>
    <scope>NUCLEOTIDE SEQUENCE [LARGE SCALE GENOMIC DNA]</scope>
    <source>
        <strain evidence="1 2">SRW20</strain>
    </source>
</reference>
<evidence type="ECO:0000313" key="1">
    <source>
        <dbReference type="EMBL" id="PPQ71688.1"/>
    </source>
</evidence>
<accession>A0A409VZK5</accession>
<keyword evidence="2" id="KW-1185">Reference proteome</keyword>